<comment type="caution">
    <text evidence="12">The sequence shown here is derived from an EMBL/GenBank/DDBJ whole genome shotgun (WGS) entry which is preliminary data.</text>
</comment>
<keyword evidence="4 9" id="KW-0863">Zinc-finger</keyword>
<dbReference type="GO" id="GO:0005634">
    <property type="term" value="C:nucleus"/>
    <property type="evidence" value="ECO:0007669"/>
    <property type="project" value="UniProtKB-SubCell"/>
</dbReference>
<evidence type="ECO:0000256" key="3">
    <source>
        <dbReference type="ARBA" id="ARBA00022737"/>
    </source>
</evidence>
<dbReference type="SUPFAM" id="SSF57667">
    <property type="entry name" value="beta-beta-alpha zinc fingers"/>
    <property type="match status" value="1"/>
</dbReference>
<feature type="domain" description="C2H2-type" evidence="11">
    <location>
        <begin position="494"/>
        <end position="523"/>
    </location>
</feature>
<feature type="region of interest" description="Disordered" evidence="10">
    <location>
        <begin position="588"/>
        <end position="636"/>
    </location>
</feature>
<dbReference type="PROSITE" id="PS00028">
    <property type="entry name" value="ZINC_FINGER_C2H2_1"/>
    <property type="match status" value="2"/>
</dbReference>
<evidence type="ECO:0000259" key="11">
    <source>
        <dbReference type="PROSITE" id="PS50157"/>
    </source>
</evidence>
<feature type="region of interest" description="Disordered" evidence="10">
    <location>
        <begin position="238"/>
        <end position="288"/>
    </location>
</feature>
<dbReference type="GO" id="GO:0045944">
    <property type="term" value="P:positive regulation of transcription by RNA polymerase II"/>
    <property type="evidence" value="ECO:0007669"/>
    <property type="project" value="UniProtKB-ARBA"/>
</dbReference>
<keyword evidence="12" id="KW-0238">DNA-binding</keyword>
<keyword evidence="7" id="KW-0804">Transcription</keyword>
<dbReference type="PANTHER" id="PTHR14003:SF19">
    <property type="entry name" value="YY2 TRANSCRIPTION FACTOR"/>
    <property type="match status" value="1"/>
</dbReference>
<keyword evidence="5" id="KW-0862">Zinc</keyword>
<dbReference type="GO" id="GO:0008270">
    <property type="term" value="F:zinc ion binding"/>
    <property type="evidence" value="ECO:0007669"/>
    <property type="project" value="UniProtKB-KW"/>
</dbReference>
<dbReference type="InterPro" id="IPR013087">
    <property type="entry name" value="Znf_C2H2_type"/>
</dbReference>
<keyword evidence="8" id="KW-0539">Nucleus</keyword>
<dbReference type="GO" id="GO:0000978">
    <property type="term" value="F:RNA polymerase II cis-regulatory region sequence-specific DNA binding"/>
    <property type="evidence" value="ECO:0007669"/>
    <property type="project" value="TreeGrafter"/>
</dbReference>
<keyword evidence="6" id="KW-0805">Transcription regulation</keyword>
<dbReference type="PANTHER" id="PTHR14003">
    <property type="entry name" value="TRANSCRIPTIONAL REPRESSOR PROTEIN YY"/>
    <property type="match status" value="1"/>
</dbReference>
<evidence type="ECO:0000256" key="7">
    <source>
        <dbReference type="ARBA" id="ARBA00023163"/>
    </source>
</evidence>
<evidence type="ECO:0000256" key="4">
    <source>
        <dbReference type="ARBA" id="ARBA00022771"/>
    </source>
</evidence>
<evidence type="ECO:0000256" key="9">
    <source>
        <dbReference type="PROSITE-ProRule" id="PRU00042"/>
    </source>
</evidence>
<dbReference type="GO" id="GO:0000981">
    <property type="term" value="F:DNA-binding transcription factor activity, RNA polymerase II-specific"/>
    <property type="evidence" value="ECO:0007669"/>
    <property type="project" value="TreeGrafter"/>
</dbReference>
<proteinExistence type="predicted"/>
<feature type="region of interest" description="Disordered" evidence="10">
    <location>
        <begin position="348"/>
        <end position="419"/>
    </location>
</feature>
<feature type="compositionally biased region" description="Basic and acidic residues" evidence="10">
    <location>
        <begin position="611"/>
        <end position="622"/>
    </location>
</feature>
<sequence>MENPNTSTWFNGASNLMQGVGDDLFSDNYDFDFSDPTNTNENCNAAITNNNTGSIDNFAMADFNDLLDDEARSSHEAAIAVETMGWDDMLLGAPTVSSSTNRPSMIDLDKRQPSTGDQKILETQQRLEEALRKQEELNRKLEEQLQLSQMENKRLHSKENVSPINAAPAQSNGRPRAMLGDITAASRLNSTPSRVLKGKQQMFNANINNNGGSVSSIKNNENYSFLGKAPKPIFQKPIFLENSPSSNTSVNGSPRRRHNRSRSVASRDRDREQQRARMSISSFRNGKADSIEGSIGSVLQSPVKSPYIAESPYRGDQVSSLSRGLQSPVIGLGLSVDDSRRGSVSAMEHFKTRNSSTDNSMSPSVSPIRAPNFRIPDATPNRRRNSAGGKVLFTNGSVSTPNLGPPAMDSPADSLSTSPVLEEDVRSNYGSGQSPSPVIGTQGVFYGQSPQFGAYNGELDLSLSTSPQKITRKLTTLPRGSIDRYVKELPGKTFMCLYPDCEKTFKRRYNVRSHIQTHLEDRPYRCGHPGCDKAFVRNHDLVRHKKSHEEKRYACPCGKKFNREDALIVHRSRLICIGGKQFEGVVIKRSPRKRGRPRKDAPPIENMSPTKKADIPREKVTPKESTPAFPSNEDANTALKLNAVPYLDQPDILPTDDSFLNQLESELRMSMEGESPMQQ</sequence>
<dbReference type="Proteomes" id="UP001377567">
    <property type="component" value="Unassembled WGS sequence"/>
</dbReference>
<feature type="domain" description="C2H2-type" evidence="11">
    <location>
        <begin position="524"/>
        <end position="553"/>
    </location>
</feature>
<evidence type="ECO:0000256" key="8">
    <source>
        <dbReference type="ARBA" id="ARBA00023242"/>
    </source>
</evidence>
<keyword evidence="2" id="KW-0479">Metal-binding</keyword>
<dbReference type="SMART" id="SM00355">
    <property type="entry name" value="ZnF_C2H2"/>
    <property type="match status" value="2"/>
</dbReference>
<gene>
    <name evidence="12" type="ORF">DAKH74_022190</name>
</gene>
<dbReference type="GO" id="GO:0005667">
    <property type="term" value="C:transcription regulator complex"/>
    <property type="evidence" value="ECO:0007669"/>
    <property type="project" value="TreeGrafter"/>
</dbReference>
<feature type="compositionally biased region" description="Polar residues" evidence="10">
    <location>
        <begin position="160"/>
        <end position="173"/>
    </location>
</feature>
<dbReference type="FunFam" id="3.30.160.60:FF:001752">
    <property type="entry name" value="Transcriptional factor SWI5"/>
    <property type="match status" value="1"/>
</dbReference>
<evidence type="ECO:0000256" key="5">
    <source>
        <dbReference type="ARBA" id="ARBA00022833"/>
    </source>
</evidence>
<dbReference type="EMBL" id="BTGD01000005">
    <property type="protein sequence ID" value="GMM55603.1"/>
    <property type="molecule type" value="Genomic_DNA"/>
</dbReference>
<evidence type="ECO:0000256" key="2">
    <source>
        <dbReference type="ARBA" id="ARBA00022723"/>
    </source>
</evidence>
<comment type="subcellular location">
    <subcellularLocation>
        <location evidence="1">Nucleus</location>
    </subcellularLocation>
</comment>
<dbReference type="AlphaFoldDB" id="A0AAV5RYC7"/>
<organism evidence="12 13">
    <name type="scientific">Maudiozyma humilis</name>
    <name type="common">Sour dough yeast</name>
    <name type="synonym">Kazachstania humilis</name>
    <dbReference type="NCBI Taxonomy" id="51915"/>
    <lineage>
        <taxon>Eukaryota</taxon>
        <taxon>Fungi</taxon>
        <taxon>Dikarya</taxon>
        <taxon>Ascomycota</taxon>
        <taxon>Saccharomycotina</taxon>
        <taxon>Saccharomycetes</taxon>
        <taxon>Saccharomycetales</taxon>
        <taxon>Saccharomycetaceae</taxon>
        <taxon>Maudiozyma</taxon>
    </lineage>
</organism>
<dbReference type="GO" id="GO:0000785">
    <property type="term" value="C:chromatin"/>
    <property type="evidence" value="ECO:0007669"/>
    <property type="project" value="TreeGrafter"/>
</dbReference>
<feature type="region of interest" description="Disordered" evidence="10">
    <location>
        <begin position="155"/>
        <end position="175"/>
    </location>
</feature>
<reference evidence="12 13" key="1">
    <citation type="journal article" date="2023" name="Elife">
        <title>Identification of key yeast species and microbe-microbe interactions impacting larval growth of Drosophila in the wild.</title>
        <authorList>
            <person name="Mure A."/>
            <person name="Sugiura Y."/>
            <person name="Maeda R."/>
            <person name="Honda K."/>
            <person name="Sakurai N."/>
            <person name="Takahashi Y."/>
            <person name="Watada M."/>
            <person name="Katoh T."/>
            <person name="Gotoh A."/>
            <person name="Gotoh Y."/>
            <person name="Taniguchi I."/>
            <person name="Nakamura K."/>
            <person name="Hayashi T."/>
            <person name="Katayama T."/>
            <person name="Uemura T."/>
            <person name="Hattori Y."/>
        </authorList>
    </citation>
    <scope>NUCLEOTIDE SEQUENCE [LARGE SCALE GENOMIC DNA]</scope>
    <source>
        <strain evidence="12 13">KH-74</strain>
    </source>
</reference>
<evidence type="ECO:0000313" key="12">
    <source>
        <dbReference type="EMBL" id="GMM55603.1"/>
    </source>
</evidence>
<evidence type="ECO:0000313" key="13">
    <source>
        <dbReference type="Proteomes" id="UP001377567"/>
    </source>
</evidence>
<evidence type="ECO:0000256" key="6">
    <source>
        <dbReference type="ARBA" id="ARBA00023015"/>
    </source>
</evidence>
<name>A0AAV5RYC7_MAUHU</name>
<keyword evidence="13" id="KW-1185">Reference proteome</keyword>
<feature type="region of interest" description="Disordered" evidence="10">
    <location>
        <begin position="651"/>
        <end position="679"/>
    </location>
</feature>
<dbReference type="FunFam" id="3.30.160.60:FF:001102">
    <property type="entry name" value="Transcription factor IIIA"/>
    <property type="match status" value="1"/>
</dbReference>
<dbReference type="Gene3D" id="3.30.160.60">
    <property type="entry name" value="Classic Zinc Finger"/>
    <property type="match status" value="2"/>
</dbReference>
<accession>A0AAV5RYC7</accession>
<keyword evidence="3" id="KW-0677">Repeat</keyword>
<feature type="compositionally biased region" description="Polar residues" evidence="10">
    <location>
        <begin position="353"/>
        <end position="365"/>
    </location>
</feature>
<dbReference type="InterPro" id="IPR036236">
    <property type="entry name" value="Znf_C2H2_sf"/>
</dbReference>
<protein>
    <submittedName>
        <fullName evidence="12">DNA-binding transcription factor</fullName>
    </submittedName>
</protein>
<evidence type="ECO:0000256" key="10">
    <source>
        <dbReference type="SAM" id="MobiDB-lite"/>
    </source>
</evidence>
<feature type="compositionally biased region" description="Polar residues" evidence="10">
    <location>
        <begin position="242"/>
        <end position="252"/>
    </location>
</feature>
<evidence type="ECO:0000256" key="1">
    <source>
        <dbReference type="ARBA" id="ARBA00004123"/>
    </source>
</evidence>
<feature type="compositionally biased region" description="Basic and acidic residues" evidence="10">
    <location>
        <begin position="265"/>
        <end position="275"/>
    </location>
</feature>
<dbReference type="Pfam" id="PF00096">
    <property type="entry name" value="zf-C2H2"/>
    <property type="match status" value="2"/>
</dbReference>
<dbReference type="PROSITE" id="PS50157">
    <property type="entry name" value="ZINC_FINGER_C2H2_2"/>
    <property type="match status" value="2"/>
</dbReference>